<name>A0A4U0UZJ5_9PEZI</name>
<dbReference type="EMBL" id="NAJP01000026">
    <property type="protein sequence ID" value="TKA41691.1"/>
    <property type="molecule type" value="Genomic_DNA"/>
</dbReference>
<dbReference type="OrthoDB" id="3827811at2759"/>
<evidence type="ECO:0000313" key="3">
    <source>
        <dbReference type="Proteomes" id="UP000310066"/>
    </source>
</evidence>
<sequence>MVPKRRKLEISAKAPRKRAGGIALASSPILSKSTSAEEAEHKRIAIVVANTLPAWALDDQPADIREAFRSLEDLWKTKHLRIPILKGLSNPWPEERHARSHNEKRPEAPISHLTFRQNLALARTSKLTRQVLRAQLLRCQRPTDVLRVVATALTMSRETRFSISAQHEPIVRALYRCRVLVDDAEVLSAVNAILSRYKVYDLHVADQLIAFGLKLAARVRTLKGMKKYLRIIRERGAGMNTNIFRATIAKFSIGHRGLGEIRNGRWLRADLLQVLMGFDDCTHLPLEKQFHLGTFLDRRDWQYLHGWIAALARCKHADEIWREWMIWKDSAARRWPKRLASINPSVTTKTRGDYWFLEQMTYSSGLKWAWKLVEETQPDVGKLRDRIVLTLLEGVEHCPRSVWQTQGETIRRLLLRKYDIELAKIERALSVAWVSTDLEDEAEGYHVLLEEQETVVMERLSHEDFKLEEDFGYPYESVVPSKERNLHDAAESYDEATTKRVERRVSIGKGKPGDAGNDTTLPSRNRYLTGHGLYRIRQYLSRRKTQVSIAVRSAPATTPVSA</sequence>
<evidence type="ECO:0000313" key="2">
    <source>
        <dbReference type="EMBL" id="TKA41691.1"/>
    </source>
</evidence>
<accession>A0A4U0UZJ5</accession>
<feature type="region of interest" description="Disordered" evidence="1">
    <location>
        <begin position="505"/>
        <end position="524"/>
    </location>
</feature>
<evidence type="ECO:0000256" key="1">
    <source>
        <dbReference type="SAM" id="MobiDB-lite"/>
    </source>
</evidence>
<dbReference type="Proteomes" id="UP000310066">
    <property type="component" value="Unassembled WGS sequence"/>
</dbReference>
<reference evidence="2 3" key="1">
    <citation type="submission" date="2017-03" db="EMBL/GenBank/DDBJ databases">
        <title>Genomes of endolithic fungi from Antarctica.</title>
        <authorList>
            <person name="Coleine C."/>
            <person name="Masonjones S."/>
            <person name="Stajich J.E."/>
        </authorList>
    </citation>
    <scope>NUCLEOTIDE SEQUENCE [LARGE SCALE GENOMIC DNA]</scope>
    <source>
        <strain evidence="2 3">CCFEE 5311</strain>
    </source>
</reference>
<dbReference type="AlphaFoldDB" id="A0A4U0UZJ5"/>
<gene>
    <name evidence="2" type="ORF">B0A54_08117</name>
</gene>
<comment type="caution">
    <text evidence="2">The sequence shown here is derived from an EMBL/GenBank/DDBJ whole genome shotgun (WGS) entry which is preliminary data.</text>
</comment>
<proteinExistence type="predicted"/>
<organism evidence="2 3">
    <name type="scientific">Friedmanniomyces endolithicus</name>
    <dbReference type="NCBI Taxonomy" id="329885"/>
    <lineage>
        <taxon>Eukaryota</taxon>
        <taxon>Fungi</taxon>
        <taxon>Dikarya</taxon>
        <taxon>Ascomycota</taxon>
        <taxon>Pezizomycotina</taxon>
        <taxon>Dothideomycetes</taxon>
        <taxon>Dothideomycetidae</taxon>
        <taxon>Mycosphaerellales</taxon>
        <taxon>Teratosphaeriaceae</taxon>
        <taxon>Friedmanniomyces</taxon>
    </lineage>
</organism>
<protein>
    <submittedName>
        <fullName evidence="2">Uncharacterized protein</fullName>
    </submittedName>
</protein>